<dbReference type="GO" id="GO:0070402">
    <property type="term" value="F:NADPH binding"/>
    <property type="evidence" value="ECO:0007669"/>
    <property type="project" value="TreeGrafter"/>
</dbReference>
<organism evidence="4 5">
    <name type="scientific">Granulibacter bethesdensis</name>
    <dbReference type="NCBI Taxonomy" id="364410"/>
    <lineage>
        <taxon>Bacteria</taxon>
        <taxon>Pseudomonadati</taxon>
        <taxon>Pseudomonadota</taxon>
        <taxon>Alphaproteobacteria</taxon>
        <taxon>Acetobacterales</taxon>
        <taxon>Acetobacteraceae</taxon>
        <taxon>Granulibacter</taxon>
    </lineage>
</organism>
<feature type="domain" description="Enoyl reductase (ER)" evidence="3">
    <location>
        <begin position="11"/>
        <end position="326"/>
    </location>
</feature>
<proteinExistence type="predicted"/>
<dbReference type="EMBL" id="CP018191">
    <property type="protein sequence ID" value="APH53235.1"/>
    <property type="molecule type" value="Genomic_DNA"/>
</dbReference>
<name>A0AAC9KC58_9PROT</name>
<dbReference type="InterPro" id="IPR047618">
    <property type="entry name" value="QOR-like"/>
</dbReference>
<dbReference type="PANTHER" id="PTHR48106">
    <property type="entry name" value="QUINONE OXIDOREDUCTASE PIG3-RELATED"/>
    <property type="match status" value="1"/>
</dbReference>
<dbReference type="Proteomes" id="UP000182373">
    <property type="component" value="Chromosome"/>
</dbReference>
<evidence type="ECO:0000256" key="1">
    <source>
        <dbReference type="ARBA" id="ARBA00022857"/>
    </source>
</evidence>
<evidence type="ECO:0000259" key="3">
    <source>
        <dbReference type="SMART" id="SM00829"/>
    </source>
</evidence>
<dbReference type="InterPro" id="IPR013149">
    <property type="entry name" value="ADH-like_C"/>
</dbReference>
<keyword evidence="2 4" id="KW-0560">Oxidoreductase</keyword>
<dbReference type="GO" id="GO:0003960">
    <property type="term" value="F:quinone reductase (NADPH) activity"/>
    <property type="evidence" value="ECO:0007669"/>
    <property type="project" value="UniProtKB-EC"/>
</dbReference>
<evidence type="ECO:0000256" key="2">
    <source>
        <dbReference type="ARBA" id="ARBA00023002"/>
    </source>
</evidence>
<reference evidence="5" key="1">
    <citation type="submission" date="2016-11" db="EMBL/GenBank/DDBJ databases">
        <title>Comparative genomic and phenotypic analysis of Granulibacter bethesdensis clinical isolates from patients with chronic granulomatous disease.</title>
        <authorList>
            <person name="Zarember K.A."/>
            <person name="Porcella S.F."/>
            <person name="Chu J."/>
            <person name="Ding L."/>
            <person name="Dahlstrom E."/>
            <person name="Barbian K."/>
            <person name="Martens C."/>
            <person name="Sykora L."/>
            <person name="Kramer S."/>
            <person name="Pettinato A.M."/>
            <person name="Hong H."/>
            <person name="Wald G."/>
            <person name="Berg L.J."/>
            <person name="Rogge L.S."/>
            <person name="Greenberg D.E."/>
            <person name="Falcone E.L."/>
            <person name="Neves J.F."/>
            <person name="Simoes M.J."/>
            <person name="Casal M."/>
            <person name="Rodriguez-Lopez F.C."/>
            <person name="Zelazny A."/>
            <person name="Gallin J.I."/>
            <person name="Holland S.M."/>
        </authorList>
    </citation>
    <scope>NUCLEOTIDE SEQUENCE [LARGE SCALE GENOMIC DNA]</scope>
    <source>
        <strain evidence="5">NIH9.1</strain>
    </source>
</reference>
<dbReference type="FunFam" id="3.40.50.720:FF:000053">
    <property type="entry name" value="Quinone oxidoreductase 1"/>
    <property type="match status" value="1"/>
</dbReference>
<dbReference type="EC" id="1.6.5.5" evidence="4"/>
<dbReference type="Gene3D" id="3.90.180.10">
    <property type="entry name" value="Medium-chain alcohol dehydrogenases, catalytic domain"/>
    <property type="match status" value="1"/>
</dbReference>
<sequence length="328" mass="34328">MTKAIRVHAHGGPDVLSWEDVPTPVPGPGEAVIRHAAVGLNFIDIYFRSGLYKAPSLPTVLGMEGAGTVIEIGAGVTDIQVGDRVAYATGPLGAYATERTIAADRLVKLPDSISCQTAAAMMLQGLTAQYLLRRTYPVKSGDTILVYAAAGGVGLILCQWAAYLGASVIGVVSTEEKAALARAHGASHVIVSSNDHPADIAGEVRRLTHGAMVPVVYDSVGKDTFDASLDCLTPLGLMVSYGNASGPVAPFSLTTLSAKGSLFVTRPSLATYTAKRADLLAMAQDLFDVVAAGHVHIEINQTYPLQHAAEAQRALEERRTTGSTILIP</sequence>
<dbReference type="CDD" id="cd05286">
    <property type="entry name" value="QOR2"/>
    <property type="match status" value="1"/>
</dbReference>
<dbReference type="NCBIfam" id="NF008024">
    <property type="entry name" value="PRK10754.1"/>
    <property type="match status" value="1"/>
</dbReference>
<dbReference type="Pfam" id="PF00107">
    <property type="entry name" value="ADH_zinc_N"/>
    <property type="match status" value="1"/>
</dbReference>
<dbReference type="SUPFAM" id="SSF50129">
    <property type="entry name" value="GroES-like"/>
    <property type="match status" value="1"/>
</dbReference>
<dbReference type="Pfam" id="PF08240">
    <property type="entry name" value="ADH_N"/>
    <property type="match status" value="1"/>
</dbReference>
<dbReference type="InterPro" id="IPR011032">
    <property type="entry name" value="GroES-like_sf"/>
</dbReference>
<dbReference type="GO" id="GO:0035925">
    <property type="term" value="F:mRNA 3'-UTR AU-rich region binding"/>
    <property type="evidence" value="ECO:0007669"/>
    <property type="project" value="TreeGrafter"/>
</dbReference>
<dbReference type="InterPro" id="IPR013154">
    <property type="entry name" value="ADH-like_N"/>
</dbReference>
<dbReference type="InterPro" id="IPR036291">
    <property type="entry name" value="NAD(P)-bd_dom_sf"/>
</dbReference>
<gene>
    <name evidence="4" type="ORF">GbCGDNIH9_0016</name>
</gene>
<dbReference type="SMART" id="SM00829">
    <property type="entry name" value="PKS_ER"/>
    <property type="match status" value="1"/>
</dbReference>
<accession>A0AAC9KC58</accession>
<dbReference type="InterPro" id="IPR020843">
    <property type="entry name" value="ER"/>
</dbReference>
<evidence type="ECO:0000313" key="4">
    <source>
        <dbReference type="EMBL" id="APH53235.1"/>
    </source>
</evidence>
<protein>
    <submittedName>
        <fullName evidence="4">Quinone oxidoreductase, NADPH-dependent</fullName>
        <ecNumber evidence="4">1.6.5.5</ecNumber>
    </submittedName>
</protein>
<dbReference type="PANTHER" id="PTHR48106:SF13">
    <property type="entry name" value="QUINONE OXIDOREDUCTASE-RELATED"/>
    <property type="match status" value="1"/>
</dbReference>
<dbReference type="SUPFAM" id="SSF51735">
    <property type="entry name" value="NAD(P)-binding Rossmann-fold domains"/>
    <property type="match status" value="1"/>
</dbReference>
<dbReference type="GO" id="GO:0005829">
    <property type="term" value="C:cytosol"/>
    <property type="evidence" value="ECO:0007669"/>
    <property type="project" value="TreeGrafter"/>
</dbReference>
<dbReference type="Gene3D" id="3.40.50.720">
    <property type="entry name" value="NAD(P)-binding Rossmann-like Domain"/>
    <property type="match status" value="1"/>
</dbReference>
<keyword evidence="1" id="KW-0521">NADP</keyword>
<dbReference type="AlphaFoldDB" id="A0AAC9KC58"/>
<dbReference type="RefSeq" id="WP_072571630.1">
    <property type="nucleotide sequence ID" value="NZ_CP018191.1"/>
</dbReference>
<evidence type="ECO:0000313" key="5">
    <source>
        <dbReference type="Proteomes" id="UP000182373"/>
    </source>
</evidence>